<keyword evidence="1" id="KW-0812">Transmembrane</keyword>
<keyword evidence="1" id="KW-0472">Membrane</keyword>
<keyword evidence="3" id="KW-1185">Reference proteome</keyword>
<dbReference type="RefSeq" id="WP_171473442.1">
    <property type="nucleotide sequence ID" value="NZ_CP053452.2"/>
</dbReference>
<dbReference type="KEGG" id="ftj:FTUN_5793"/>
<dbReference type="AlphaFoldDB" id="A0A6M5YZ71"/>
<accession>A0A6M5YZ71</accession>
<evidence type="ECO:0000313" key="3">
    <source>
        <dbReference type="Proteomes" id="UP000503447"/>
    </source>
</evidence>
<keyword evidence="1" id="KW-1133">Transmembrane helix</keyword>
<feature type="transmembrane region" description="Helical" evidence="1">
    <location>
        <begin position="81"/>
        <end position="103"/>
    </location>
</feature>
<name>A0A6M5YZ71_9BACT</name>
<evidence type="ECO:0000313" key="2">
    <source>
        <dbReference type="EMBL" id="QJW98212.1"/>
    </source>
</evidence>
<dbReference type="EMBL" id="CP053452">
    <property type="protein sequence ID" value="QJW98212.1"/>
    <property type="molecule type" value="Genomic_DNA"/>
</dbReference>
<organism evidence="2 3">
    <name type="scientific">Frigoriglobus tundricola</name>
    <dbReference type="NCBI Taxonomy" id="2774151"/>
    <lineage>
        <taxon>Bacteria</taxon>
        <taxon>Pseudomonadati</taxon>
        <taxon>Planctomycetota</taxon>
        <taxon>Planctomycetia</taxon>
        <taxon>Gemmatales</taxon>
        <taxon>Gemmataceae</taxon>
        <taxon>Frigoriglobus</taxon>
    </lineage>
</organism>
<gene>
    <name evidence="2" type="ORF">FTUN_5793</name>
</gene>
<sequence length="146" mass="16640">MTEPSSTPPPEHAPEPPVPASRVLPLMRLLPPPPDGTILVPPEPSEQPRRGWFFAQIWAEMSLAAQMYFDPRYRVSRTAQIAFPLFAVLLVLNYFFFAVWFSLAVVSPVAERLIDVTLAVLAYRVLVRELDRYRAVLDYLARYAPK</sequence>
<protein>
    <submittedName>
        <fullName evidence="2">Uncharacterized protein</fullName>
    </submittedName>
</protein>
<evidence type="ECO:0000256" key="1">
    <source>
        <dbReference type="SAM" id="Phobius"/>
    </source>
</evidence>
<dbReference type="Proteomes" id="UP000503447">
    <property type="component" value="Chromosome"/>
</dbReference>
<reference evidence="3" key="1">
    <citation type="submission" date="2020-05" db="EMBL/GenBank/DDBJ databases">
        <title>Frigoriglobus tundricola gen. nov., sp. nov., a psychrotolerant cellulolytic planctomycete of the family Gemmataceae with two divergent copies of 16S rRNA gene.</title>
        <authorList>
            <person name="Kulichevskaya I.S."/>
            <person name="Ivanova A.A."/>
            <person name="Naumoff D.G."/>
            <person name="Beletsky A.V."/>
            <person name="Rijpstra W.I.C."/>
            <person name="Sinninghe Damste J.S."/>
            <person name="Mardanov A.V."/>
            <person name="Ravin N.V."/>
            <person name="Dedysh S.N."/>
        </authorList>
    </citation>
    <scope>NUCLEOTIDE SEQUENCE [LARGE SCALE GENOMIC DNA]</scope>
    <source>
        <strain evidence="3">PL17</strain>
    </source>
</reference>
<proteinExistence type="predicted"/>